<dbReference type="NCBIfam" id="TIGR02595">
    <property type="entry name" value="PEP_CTERM"/>
    <property type="match status" value="1"/>
</dbReference>
<evidence type="ECO:0000313" key="4">
    <source>
        <dbReference type="EMBL" id="MBB3221670.1"/>
    </source>
</evidence>
<evidence type="ECO:0000256" key="1">
    <source>
        <dbReference type="SAM" id="Phobius"/>
    </source>
</evidence>
<evidence type="ECO:0000313" key="7">
    <source>
        <dbReference type="Proteomes" id="UP000584325"/>
    </source>
</evidence>
<dbReference type="EMBL" id="JACHXS010000004">
    <property type="protein sequence ID" value="MBB3221670.1"/>
    <property type="molecule type" value="Genomic_DNA"/>
</dbReference>
<dbReference type="EMBL" id="CP040017">
    <property type="protein sequence ID" value="QCP09103.1"/>
    <property type="molecule type" value="Genomic_DNA"/>
</dbReference>
<feature type="domain" description="Ice-binding protein C-terminal" evidence="3">
    <location>
        <begin position="134"/>
        <end position="158"/>
    </location>
</feature>
<dbReference type="Pfam" id="PF07589">
    <property type="entry name" value="PEP-CTERM"/>
    <property type="match status" value="1"/>
</dbReference>
<dbReference type="OrthoDB" id="8910694at2"/>
<keyword evidence="2" id="KW-0732">Signal</keyword>
<feature type="chain" id="PRO_5044607128" evidence="2">
    <location>
        <begin position="25"/>
        <end position="161"/>
    </location>
</feature>
<evidence type="ECO:0000256" key="2">
    <source>
        <dbReference type="SAM" id="SignalP"/>
    </source>
</evidence>
<dbReference type="Proteomes" id="UP000298763">
    <property type="component" value="Chromosome"/>
</dbReference>
<keyword evidence="6" id="KW-1185">Reference proteome</keyword>
<reference evidence="4 7" key="2">
    <citation type="submission" date="2020-08" db="EMBL/GenBank/DDBJ databases">
        <title>Genomic Encyclopedia of Type Strains, Phase III (KMG-III): the genomes of soil and plant-associated and newly described type strains.</title>
        <authorList>
            <person name="Whitman W."/>
        </authorList>
    </citation>
    <scope>NUCLEOTIDE SEQUENCE [LARGE SCALE GENOMIC DNA]</scope>
    <source>
        <strain evidence="4 7">CECT 7753</strain>
    </source>
</reference>
<keyword evidence="1" id="KW-0472">Membrane</keyword>
<dbReference type="AlphaFoldDB" id="A0A4P8HHX4"/>
<feature type="signal peptide" evidence="2">
    <location>
        <begin position="1"/>
        <end position="24"/>
    </location>
</feature>
<proteinExistence type="predicted"/>
<protein>
    <submittedName>
        <fullName evidence="5">PEP-CTERM sorting domain-containing protein</fullName>
    </submittedName>
</protein>
<feature type="transmembrane region" description="Helical" evidence="1">
    <location>
        <begin position="138"/>
        <end position="155"/>
    </location>
</feature>
<evidence type="ECO:0000313" key="6">
    <source>
        <dbReference type="Proteomes" id="UP000298763"/>
    </source>
</evidence>
<keyword evidence="1" id="KW-0812">Transmembrane</keyword>
<organism evidence="4 7">
    <name type="scientific">Pseudoduganella umbonata</name>
    <dbReference type="NCBI Taxonomy" id="864828"/>
    <lineage>
        <taxon>Bacteria</taxon>
        <taxon>Pseudomonadati</taxon>
        <taxon>Pseudomonadota</taxon>
        <taxon>Betaproteobacteria</taxon>
        <taxon>Burkholderiales</taxon>
        <taxon>Oxalobacteraceae</taxon>
        <taxon>Telluria group</taxon>
        <taxon>Pseudoduganella</taxon>
    </lineage>
</organism>
<dbReference type="RefSeq" id="WP_137311992.1">
    <property type="nucleotide sequence ID" value="NZ_CP040017.1"/>
</dbReference>
<dbReference type="InterPro" id="IPR013424">
    <property type="entry name" value="Ice-binding_C"/>
</dbReference>
<name>A0A4P8HHX4_9BURK</name>
<dbReference type="Proteomes" id="UP000584325">
    <property type="component" value="Unassembled WGS sequence"/>
</dbReference>
<dbReference type="NCBIfam" id="NF035944">
    <property type="entry name" value="PEPxxWA-CTERM"/>
    <property type="match status" value="1"/>
</dbReference>
<keyword evidence="1" id="KW-1133">Transmembrane helix</keyword>
<sequence length="161" mass="17336">MKLTRVLCGAAAAATLLWANAANAELYQFTVSGDYTATWQLDSDQPSVYTPGRYVRYTLVAGSFPGSLWDIADVTFASNGMGIGDYATGFRLLTADGRQVYAESEDGFEFVPGTYALTESYASRLGRYTLTISAVPEPATYGMMLAGLGLVGVALRRRQVK</sequence>
<evidence type="ECO:0000259" key="3">
    <source>
        <dbReference type="Pfam" id="PF07589"/>
    </source>
</evidence>
<evidence type="ECO:0000313" key="5">
    <source>
        <dbReference type="EMBL" id="QCP09103.1"/>
    </source>
</evidence>
<accession>A0A4P8HHX4</accession>
<gene>
    <name evidence="5" type="ORF">FCL38_00610</name>
    <name evidence="4" type="ORF">FHS02_002480</name>
</gene>
<reference evidence="5 6" key="1">
    <citation type="submission" date="2019-05" db="EMBL/GenBank/DDBJ databases">
        <title>Draft Genome Sequences of Six Type Strains of the Genus Massilia.</title>
        <authorList>
            <person name="Miess H."/>
            <person name="Frediansyhah A."/>
            <person name="Gross H."/>
        </authorList>
    </citation>
    <scope>NUCLEOTIDE SEQUENCE [LARGE SCALE GENOMIC DNA]</scope>
    <source>
        <strain evidence="5 6">DSMZ 26121</strain>
    </source>
</reference>